<reference evidence="8" key="1">
    <citation type="journal article" date="2014" name="Int. J. Syst. Evol. Microbiol.">
        <title>Complete genome sequence of Corynebacterium casei LMG S-19264T (=DSM 44701T), isolated from a smear-ripened cheese.</title>
        <authorList>
            <consortium name="US DOE Joint Genome Institute (JGI-PGF)"/>
            <person name="Walter F."/>
            <person name="Albersmeier A."/>
            <person name="Kalinowski J."/>
            <person name="Ruckert C."/>
        </authorList>
    </citation>
    <scope>NUCLEOTIDE SEQUENCE</scope>
    <source>
        <strain evidence="8">VKM B-2748</strain>
    </source>
</reference>
<dbReference type="InterPro" id="IPR054841">
    <property type="entry name" value="carotdesatCrtD"/>
</dbReference>
<sequence length="525" mass="55381">MRDMTADRVVVIGAGIGGLVAAAILARRGLDVTVLEKATGPGGKMRTVTIGGQPIDAGPTVFTMRSLIQEIATEAGFVLDDALTLRSVETLARHAWGPDQRLDLFADPLRTADAIGDFSGAQEARRFLAFHAEAAHVFKTLDQSFIRAAEPSRASLVLGAGLRGLSDLARIRPFSSLWSALGGMFADPRLRQLFGRYATYCGSSPFLAPATLMLVAHVEMDGVWLVEGGMTRVAEAFEAAAKANGATFRYGADVARIEVEHGRVSGARLRDGETIAARAVVFNGDVAALAKGLLAGASARKSPHVKPSERSLSAVTFCWVAKTVGFPLARHSVFFSDAYEAEFSDIFDRARLPERPTVYVCAQDRDDAGNLDAQSESGAERLMLLVNAPPVGDVYQFGREEIARCEANATQLMNRCGLTIEPSDAVVTTPNDFAEMFPGTAGALYGPASHGANASFRRATARSSLPGLYLAGGSVHPGPGVPMAAISGRQAARSLIQDLGSIARFRPEATPGGMSTAGATTEPTA</sequence>
<dbReference type="InterPro" id="IPR014105">
    <property type="entry name" value="Carotenoid/retinoid_OxRdtase"/>
</dbReference>
<dbReference type="GO" id="GO:0016117">
    <property type="term" value="P:carotenoid biosynthetic process"/>
    <property type="evidence" value="ECO:0007669"/>
    <property type="project" value="UniProtKB-KW"/>
</dbReference>
<keyword evidence="4 5" id="KW-0560">Oxidoreductase</keyword>
<evidence type="ECO:0000259" key="7">
    <source>
        <dbReference type="Pfam" id="PF01593"/>
    </source>
</evidence>
<keyword evidence="3 5" id="KW-0125">Carotenoid biosynthesis</keyword>
<reference evidence="8" key="2">
    <citation type="submission" date="2023-01" db="EMBL/GenBank/DDBJ databases">
        <authorList>
            <person name="Sun Q."/>
            <person name="Evtushenko L."/>
        </authorList>
    </citation>
    <scope>NUCLEOTIDE SEQUENCE</scope>
    <source>
        <strain evidence="8">VKM B-2748</strain>
    </source>
</reference>
<dbReference type="EMBL" id="BSFL01000001">
    <property type="protein sequence ID" value="GLK78272.1"/>
    <property type="molecule type" value="Genomic_DNA"/>
</dbReference>
<comment type="caution">
    <text evidence="8">The sequence shown here is derived from an EMBL/GenBank/DDBJ whole genome shotgun (WGS) entry which is preliminary data.</text>
</comment>
<dbReference type="AlphaFoldDB" id="A0A9W6JJD5"/>
<feature type="region of interest" description="Disordered" evidence="6">
    <location>
        <begin position="506"/>
        <end position="525"/>
    </location>
</feature>
<dbReference type="Pfam" id="PF01593">
    <property type="entry name" value="Amino_oxidase"/>
    <property type="match status" value="1"/>
</dbReference>
<organism evidence="8 9">
    <name type="scientific">Methylopila turkensis</name>
    <dbReference type="NCBI Taxonomy" id="1437816"/>
    <lineage>
        <taxon>Bacteria</taxon>
        <taxon>Pseudomonadati</taxon>
        <taxon>Pseudomonadota</taxon>
        <taxon>Alphaproteobacteria</taxon>
        <taxon>Hyphomicrobiales</taxon>
        <taxon>Methylopilaceae</taxon>
        <taxon>Methylopila</taxon>
    </lineage>
</organism>
<comment type="pathway">
    <text evidence="1 5">Carotenoid biosynthesis.</text>
</comment>
<evidence type="ECO:0000256" key="6">
    <source>
        <dbReference type="SAM" id="MobiDB-lite"/>
    </source>
</evidence>
<dbReference type="PANTHER" id="PTHR43734">
    <property type="entry name" value="PHYTOENE DESATURASE"/>
    <property type="match status" value="1"/>
</dbReference>
<accession>A0A9W6JJD5</accession>
<dbReference type="SUPFAM" id="SSF51905">
    <property type="entry name" value="FAD/NAD(P)-binding domain"/>
    <property type="match status" value="1"/>
</dbReference>
<evidence type="ECO:0000256" key="4">
    <source>
        <dbReference type="ARBA" id="ARBA00023002"/>
    </source>
</evidence>
<name>A0A9W6JJD5_9HYPH</name>
<dbReference type="NCBIfam" id="NF045637">
    <property type="entry name" value="carotdesatCrtDProt"/>
    <property type="match status" value="1"/>
</dbReference>
<evidence type="ECO:0000313" key="9">
    <source>
        <dbReference type="Proteomes" id="UP001143309"/>
    </source>
</evidence>
<dbReference type="Proteomes" id="UP001143309">
    <property type="component" value="Unassembled WGS sequence"/>
</dbReference>
<protein>
    <submittedName>
        <fullName evidence="8">Phytoene desaturase</fullName>
    </submittedName>
</protein>
<evidence type="ECO:0000256" key="3">
    <source>
        <dbReference type="ARBA" id="ARBA00022746"/>
    </source>
</evidence>
<evidence type="ECO:0000256" key="1">
    <source>
        <dbReference type="ARBA" id="ARBA00004829"/>
    </source>
</evidence>
<evidence type="ECO:0000313" key="8">
    <source>
        <dbReference type="EMBL" id="GLK78272.1"/>
    </source>
</evidence>
<comment type="similarity">
    <text evidence="2 5">Belongs to the carotenoid/retinoid oxidoreductase family.</text>
</comment>
<dbReference type="PANTHER" id="PTHR43734:SF7">
    <property type="entry name" value="4,4'-DIAPONEUROSPORENE OXYGENASE"/>
    <property type="match status" value="1"/>
</dbReference>
<feature type="domain" description="Amine oxidase" evidence="7">
    <location>
        <begin position="16"/>
        <end position="495"/>
    </location>
</feature>
<proteinExistence type="inferred from homology"/>
<dbReference type="GO" id="GO:0016491">
    <property type="term" value="F:oxidoreductase activity"/>
    <property type="evidence" value="ECO:0007669"/>
    <property type="project" value="UniProtKB-KW"/>
</dbReference>
<dbReference type="Gene3D" id="3.50.50.60">
    <property type="entry name" value="FAD/NAD(P)-binding domain"/>
    <property type="match status" value="2"/>
</dbReference>
<evidence type="ECO:0000256" key="5">
    <source>
        <dbReference type="RuleBase" id="RU362075"/>
    </source>
</evidence>
<gene>
    <name evidence="8" type="ORF">GCM10008174_00130</name>
</gene>
<dbReference type="NCBIfam" id="TIGR02734">
    <property type="entry name" value="crtI_fam"/>
    <property type="match status" value="1"/>
</dbReference>
<dbReference type="InterPro" id="IPR002937">
    <property type="entry name" value="Amino_oxidase"/>
</dbReference>
<dbReference type="InterPro" id="IPR036188">
    <property type="entry name" value="FAD/NAD-bd_sf"/>
</dbReference>
<evidence type="ECO:0000256" key="2">
    <source>
        <dbReference type="ARBA" id="ARBA00006046"/>
    </source>
</evidence>
<keyword evidence="9" id="KW-1185">Reference proteome</keyword>